<gene>
    <name evidence="1" type="ORF">MBEBAB_2041</name>
</gene>
<evidence type="ECO:0008006" key="3">
    <source>
        <dbReference type="Google" id="ProtNLM"/>
    </source>
</evidence>
<dbReference type="RefSeq" id="WP_021697885.1">
    <property type="nucleotide sequence ID" value="NZ_BATC01000039.1"/>
</dbReference>
<dbReference type="AlphaFoldDB" id="A0A8E0NCF9"/>
<name>A0A8E0NCF9_9CAUL</name>
<keyword evidence="2" id="KW-1185">Reference proteome</keyword>
<sequence>MRIGLPVTVICAVLLTGCGPVVFGPMPTPAPVPAEVALERQEAREDAAAERLRRCQMGETGVRRDDRRCREGVPK</sequence>
<dbReference type="EMBL" id="BATC01000039">
    <property type="protein sequence ID" value="GAD59791.1"/>
    <property type="molecule type" value="Genomic_DNA"/>
</dbReference>
<evidence type="ECO:0000313" key="1">
    <source>
        <dbReference type="EMBL" id="GAD59791.1"/>
    </source>
</evidence>
<dbReference type="Proteomes" id="UP000016569">
    <property type="component" value="Unassembled WGS sequence"/>
</dbReference>
<dbReference type="PROSITE" id="PS51257">
    <property type="entry name" value="PROKAR_LIPOPROTEIN"/>
    <property type="match status" value="1"/>
</dbReference>
<reference evidence="2" key="1">
    <citation type="journal article" date="2013" name="Genome Announc.">
        <title>Draft Genome Sequence of the Dimorphic Prosthecate Bacterium Brevundimonas abyssalis TAR-001T.</title>
        <authorList>
            <person name="Tsubouchi T."/>
            <person name="Nishi S."/>
            <person name="Usui K."/>
            <person name="Shimane Y."/>
            <person name="Takaki Y."/>
            <person name="Maruyama T."/>
            <person name="Hatada Y."/>
        </authorList>
    </citation>
    <scope>NUCLEOTIDE SEQUENCE [LARGE SCALE GENOMIC DNA]</scope>
    <source>
        <strain evidence="2">TAR-001</strain>
    </source>
</reference>
<organism evidence="1 2">
    <name type="scientific">Brevundimonas abyssalis TAR-001</name>
    <dbReference type="NCBI Taxonomy" id="1391729"/>
    <lineage>
        <taxon>Bacteria</taxon>
        <taxon>Pseudomonadati</taxon>
        <taxon>Pseudomonadota</taxon>
        <taxon>Alphaproteobacteria</taxon>
        <taxon>Caulobacterales</taxon>
        <taxon>Caulobacteraceae</taxon>
        <taxon>Brevundimonas</taxon>
    </lineage>
</organism>
<comment type="caution">
    <text evidence="1">The sequence shown here is derived from an EMBL/GenBank/DDBJ whole genome shotgun (WGS) entry which is preliminary data.</text>
</comment>
<evidence type="ECO:0000313" key="2">
    <source>
        <dbReference type="Proteomes" id="UP000016569"/>
    </source>
</evidence>
<accession>A0A8E0NCF9</accession>
<proteinExistence type="predicted"/>
<protein>
    <recommendedName>
        <fullName evidence="3">Lipoprotein</fullName>
    </recommendedName>
</protein>